<reference evidence="2" key="1">
    <citation type="submission" date="2018-02" db="EMBL/GenBank/DDBJ databases">
        <title>Genome sequencing of Solimonas sp. HR-BB.</title>
        <authorList>
            <person name="Lee Y."/>
            <person name="Jeon C.O."/>
        </authorList>
    </citation>
    <scope>NUCLEOTIDE SEQUENCE [LARGE SCALE GENOMIC DNA]</scope>
    <source>
        <strain evidence="2">HR-U</strain>
    </source>
</reference>
<name>A0A2S7IR08_9BACT</name>
<proteinExistence type="predicted"/>
<evidence type="ECO:0000313" key="2">
    <source>
        <dbReference type="Proteomes" id="UP000239590"/>
    </source>
</evidence>
<protein>
    <submittedName>
        <fullName evidence="1">Uncharacterized protein</fullName>
    </submittedName>
</protein>
<gene>
    <name evidence="1" type="ORF">C5O19_11190</name>
</gene>
<dbReference type="EMBL" id="PTRA01000001">
    <property type="protein sequence ID" value="PQA60151.1"/>
    <property type="molecule type" value="Genomic_DNA"/>
</dbReference>
<sequence>MTPTDLLSPAKKRQKEKYERVWSYYQKLIEQGAAKNTALERTADHFQISRNGTLLIVNTMKG</sequence>
<comment type="caution">
    <text evidence="1">The sequence shown here is derived from an EMBL/GenBank/DDBJ whole genome shotgun (WGS) entry which is preliminary data.</text>
</comment>
<accession>A0A2S7IR08</accession>
<dbReference type="AlphaFoldDB" id="A0A2S7IR08"/>
<evidence type="ECO:0000313" key="1">
    <source>
        <dbReference type="EMBL" id="PQA60151.1"/>
    </source>
</evidence>
<organism evidence="1 2">
    <name type="scientific">Siphonobacter curvatus</name>
    <dbReference type="NCBI Taxonomy" id="2094562"/>
    <lineage>
        <taxon>Bacteria</taxon>
        <taxon>Pseudomonadati</taxon>
        <taxon>Bacteroidota</taxon>
        <taxon>Cytophagia</taxon>
        <taxon>Cytophagales</taxon>
        <taxon>Cytophagaceae</taxon>
        <taxon>Siphonobacter</taxon>
    </lineage>
</organism>
<keyword evidence="2" id="KW-1185">Reference proteome</keyword>
<dbReference type="Proteomes" id="UP000239590">
    <property type="component" value="Unassembled WGS sequence"/>
</dbReference>